<dbReference type="OrthoDB" id="7794186at2"/>
<evidence type="ECO:0000256" key="4">
    <source>
        <dbReference type="ARBA" id="ARBA00022989"/>
    </source>
</evidence>
<keyword evidence="3" id="KW-0677">Repeat</keyword>
<gene>
    <name evidence="8" type="ORF">FPE01S_01_12130</name>
</gene>
<dbReference type="GO" id="GO:0005261">
    <property type="term" value="F:monoatomic cation channel activity"/>
    <property type="evidence" value="ECO:0007669"/>
    <property type="project" value="TreeGrafter"/>
</dbReference>
<feature type="domain" description="PKD" evidence="7">
    <location>
        <begin position="797"/>
        <end position="869"/>
    </location>
</feature>
<dbReference type="GO" id="GO:0005886">
    <property type="term" value="C:plasma membrane"/>
    <property type="evidence" value="ECO:0007669"/>
    <property type="project" value="TreeGrafter"/>
</dbReference>
<evidence type="ECO:0000256" key="3">
    <source>
        <dbReference type="ARBA" id="ARBA00022737"/>
    </source>
</evidence>
<keyword evidence="6" id="KW-0732">Signal</keyword>
<feature type="domain" description="PKD" evidence="7">
    <location>
        <begin position="911"/>
        <end position="953"/>
    </location>
</feature>
<dbReference type="SUPFAM" id="SSF49299">
    <property type="entry name" value="PKD domain"/>
    <property type="match status" value="9"/>
</dbReference>
<dbReference type="Gene3D" id="2.60.40.10">
    <property type="entry name" value="Immunoglobulins"/>
    <property type="match status" value="9"/>
</dbReference>
<sequence>MKLRIALFLLTLLCCTGAYAQFQAAFSVSATHGCSPFSVKFTNQSTGTSASTTYEWDMGNGNLSTIVNPQAIYLEVKSYKVVLTIRDKGKVSTVSQDITVHPLPAFDIETDQFTVCAPTPVQLKVKPATGQATFTDFFWEYGDGVTERNTLGVTQHAYQFALEPSVSVTVTDQYGCHQTVRKGSFLKVLPVMTVAFSAEEEVLCRESDPVRFHNSSAGPGTLSYVWDFGDGTTSTQKEPTHAFNKKGIYSVTLKAISSEGCAVTAKRENLLNVASYKADFRLPEKACENTSLQLISTSSPAANSLTWWTSGTGQLWGDQPAVQIPASENLVVRLIAGFGKCLDTLTKTMPVLPAPMAPEMEVKQLDFCESPYTVQLTDKTPGSVKSEWSYNWYVYPPEYIETGNSIKHDFAYGGQIFWLRTTNKEGCIAEISQNVAVLDNRPMISMDPVFQTCDSVAVTYRALNYLVMKNVKWDLGDGTTSDEEMPFHKYVKPGRYFPKITYETEEGCKGEYQAPHGVIVKGKLEADFELSKDTVCIDEWFTVNNTSKLATGLYDAFWYRWYFNGELKAQTFDKGSFDMPLSQPGVYEIKLEPWDECATSKTKEKVLTVLGSKPRITNRVNTCDGTRADVIFSQETIGGGDSWIWDFGDGKTLTLTTNEPTVTHTYTKSGWYTVTLTVKNKDCSNTSNQMLAPVVLKQTKLELTAFTEKLCKDDPFPIQLSNMDFYYSGYVSIYIDHYEYEDGSRFLGTFRDYIYAYNYEDQLYGLDPTHSKIRAITRNEHGCLDTSNYVPFVVVGATADFTISGNASCFDQPIKFEDASISADSKITKWTWNFGDGTQQELSTNAPVSHRYDQPGNYLVRLSVNDQSGCGSFASTAEKAVLVKGPKADFNVNNEYQLNSTIYFPNNTNTSGTGTVNYEWDFGDGTKSRDPYPSKTYPLAGNYTVTLTAADPATGCRSVATRKFLVKDFRFGFNKTSSSVNQNSCPPLVVQFYNQSINYTRFVWDFGDGQTLENVSYPSHVYENPGNYKITLYVYGYNGLEGTVVDSVRVSQPAPIFSADKQEYCSGEPVILSSATKGVTQFTWDFGDGQFGSGQGKEVNHTYAQPGTYYPVIMVTDTNGCIQANKTAAVVIRKNPEVNISPAQSEVCKGSSLQLTATGGVSYEWSPSAGLNRTNIANPVATPLTDSRYTVSVKDDIGCKGSASKDIKIVSKEEISLTASTASLCLGETAQLTGSGATRYWWIGETAGLSSTGTPSPIAKPLTATDYVLVGTDHLGCFTDTARVHLDVWPYPTVDAGPGASLIAGNSFTIPVLTSPDVTTYEWTPSQYLSCQNCAQPVSRPMADMTYTVTVSNVHGCTASDTVQLKLVCAASGASIPNAFSPNGDGKNDRFVIQGVARVISLVIMDRWGNKVYENRDFFPSERSECWDGTIRGTPASAGAYVYYAVLECKPGETITRKGSLILVR</sequence>
<dbReference type="PANTHER" id="PTHR46730">
    <property type="entry name" value="POLYCYSTIN-1"/>
    <property type="match status" value="1"/>
</dbReference>
<dbReference type="InterPro" id="IPR000601">
    <property type="entry name" value="PKD_dom"/>
</dbReference>
<reference evidence="8 9" key="1">
    <citation type="submission" date="2015-04" db="EMBL/GenBank/DDBJ databases">
        <title>Whole genome shotgun sequence of Flavihumibacter petaseus NBRC 106054.</title>
        <authorList>
            <person name="Miyazawa S."/>
            <person name="Hosoyama A."/>
            <person name="Hashimoto M."/>
            <person name="Noguchi M."/>
            <person name="Tsuchikane K."/>
            <person name="Ohji S."/>
            <person name="Yamazoe A."/>
            <person name="Ichikawa N."/>
            <person name="Kimura A."/>
            <person name="Fujita N."/>
        </authorList>
    </citation>
    <scope>NUCLEOTIDE SEQUENCE [LARGE SCALE GENOMIC DNA]</scope>
    <source>
        <strain evidence="8 9">NBRC 106054</strain>
    </source>
</reference>
<dbReference type="Pfam" id="PF13585">
    <property type="entry name" value="CHU_C"/>
    <property type="match status" value="1"/>
</dbReference>
<accession>A0A0E9MYJ7</accession>
<dbReference type="InterPro" id="IPR013783">
    <property type="entry name" value="Ig-like_fold"/>
</dbReference>
<evidence type="ECO:0000259" key="7">
    <source>
        <dbReference type="PROSITE" id="PS50093"/>
    </source>
</evidence>
<dbReference type="STRING" id="1220578.FPE01S_01_12130"/>
<evidence type="ECO:0000256" key="2">
    <source>
        <dbReference type="ARBA" id="ARBA00022692"/>
    </source>
</evidence>
<dbReference type="GO" id="GO:0006816">
    <property type="term" value="P:calcium ion transport"/>
    <property type="evidence" value="ECO:0007669"/>
    <property type="project" value="TreeGrafter"/>
</dbReference>
<evidence type="ECO:0000256" key="5">
    <source>
        <dbReference type="ARBA" id="ARBA00023136"/>
    </source>
</evidence>
<dbReference type="CDD" id="cd00146">
    <property type="entry name" value="PKD"/>
    <property type="match status" value="7"/>
</dbReference>
<feature type="signal peptide" evidence="6">
    <location>
        <begin position="1"/>
        <end position="20"/>
    </location>
</feature>
<keyword evidence="2" id="KW-0812">Transmembrane</keyword>
<dbReference type="NCBIfam" id="TIGR04131">
    <property type="entry name" value="Bac_Flav_CTERM"/>
    <property type="match status" value="1"/>
</dbReference>
<feature type="domain" description="PKD" evidence="7">
    <location>
        <begin position="210"/>
        <end position="265"/>
    </location>
</feature>
<dbReference type="InterPro" id="IPR022409">
    <property type="entry name" value="PKD/Chitinase_dom"/>
</dbReference>
<evidence type="ECO:0000256" key="1">
    <source>
        <dbReference type="ARBA" id="ARBA00004141"/>
    </source>
</evidence>
<keyword evidence="5" id="KW-0472">Membrane</keyword>
<dbReference type="PROSITE" id="PS50093">
    <property type="entry name" value="PKD"/>
    <property type="match status" value="9"/>
</dbReference>
<evidence type="ECO:0000313" key="8">
    <source>
        <dbReference type="EMBL" id="GAO42200.1"/>
    </source>
</evidence>
<dbReference type="RefSeq" id="WP_046367938.1">
    <property type="nucleotide sequence ID" value="NZ_BBWV01000001.1"/>
</dbReference>
<dbReference type="SMART" id="SM00089">
    <property type="entry name" value="PKD"/>
    <property type="match status" value="9"/>
</dbReference>
<organism evidence="8 9">
    <name type="scientific">Flavihumibacter petaseus NBRC 106054</name>
    <dbReference type="NCBI Taxonomy" id="1220578"/>
    <lineage>
        <taxon>Bacteria</taxon>
        <taxon>Pseudomonadati</taxon>
        <taxon>Bacteroidota</taxon>
        <taxon>Chitinophagia</taxon>
        <taxon>Chitinophagales</taxon>
        <taxon>Chitinophagaceae</taxon>
        <taxon>Flavihumibacter</taxon>
    </lineage>
</organism>
<proteinExistence type="predicted"/>
<dbReference type="Proteomes" id="UP000033121">
    <property type="component" value="Unassembled WGS sequence"/>
</dbReference>
<evidence type="ECO:0000256" key="6">
    <source>
        <dbReference type="SAM" id="SignalP"/>
    </source>
</evidence>
<feature type="domain" description="PKD" evidence="7">
    <location>
        <begin position="629"/>
        <end position="680"/>
    </location>
</feature>
<dbReference type="PANTHER" id="PTHR46730:SF1">
    <property type="entry name" value="PLAT DOMAIN-CONTAINING PROTEIN"/>
    <property type="match status" value="1"/>
</dbReference>
<name>A0A0E9MYJ7_9BACT</name>
<dbReference type="InterPro" id="IPR035986">
    <property type="entry name" value="PKD_dom_sf"/>
</dbReference>
<dbReference type="EMBL" id="BBWV01000001">
    <property type="protein sequence ID" value="GAO42200.1"/>
    <property type="molecule type" value="Genomic_DNA"/>
</dbReference>
<protein>
    <recommendedName>
        <fullName evidence="7">PKD domain-containing protein</fullName>
    </recommendedName>
</protein>
<comment type="caution">
    <text evidence="8">The sequence shown here is derived from an EMBL/GenBank/DDBJ whole genome shotgun (WGS) entry which is preliminary data.</text>
</comment>
<feature type="domain" description="PKD" evidence="7">
    <location>
        <begin position="472"/>
        <end position="507"/>
    </location>
</feature>
<feature type="domain" description="PKD" evidence="7">
    <location>
        <begin position="22"/>
        <end position="100"/>
    </location>
</feature>
<comment type="subcellular location">
    <subcellularLocation>
        <location evidence="1">Membrane</location>
        <topology evidence="1">Multi-pass membrane protein</topology>
    </subcellularLocation>
</comment>
<dbReference type="Pfam" id="PF18911">
    <property type="entry name" value="PKD_4"/>
    <property type="match status" value="8"/>
</dbReference>
<keyword evidence="9" id="KW-1185">Reference proteome</keyword>
<feature type="domain" description="PKD" evidence="7">
    <location>
        <begin position="1082"/>
        <end position="1130"/>
    </location>
</feature>
<feature type="chain" id="PRO_5002429678" description="PKD domain-containing protein" evidence="6">
    <location>
        <begin position="21"/>
        <end position="1465"/>
    </location>
</feature>
<keyword evidence="4" id="KW-1133">Transmembrane helix</keyword>
<feature type="domain" description="PKD" evidence="7">
    <location>
        <begin position="1002"/>
        <end position="1050"/>
    </location>
</feature>
<dbReference type="InterPro" id="IPR026341">
    <property type="entry name" value="T9SS_type_B"/>
</dbReference>
<feature type="domain" description="PKD" evidence="7">
    <location>
        <begin position="129"/>
        <end position="175"/>
    </location>
</feature>
<evidence type="ECO:0000313" key="9">
    <source>
        <dbReference type="Proteomes" id="UP000033121"/>
    </source>
</evidence>